<feature type="transmembrane region" description="Helical" evidence="1">
    <location>
        <begin position="87"/>
        <end position="104"/>
    </location>
</feature>
<feature type="transmembrane region" description="Helical" evidence="1">
    <location>
        <begin position="53"/>
        <end position="75"/>
    </location>
</feature>
<protein>
    <submittedName>
        <fullName evidence="2">Uncharacterized protein</fullName>
    </submittedName>
</protein>
<feature type="transmembrane region" description="Helical" evidence="1">
    <location>
        <begin position="125"/>
        <end position="144"/>
    </location>
</feature>
<proteinExistence type="predicted"/>
<evidence type="ECO:0000313" key="2">
    <source>
        <dbReference type="EMBL" id="PIE32343.1"/>
    </source>
</evidence>
<evidence type="ECO:0000256" key="1">
    <source>
        <dbReference type="SAM" id="Phobius"/>
    </source>
</evidence>
<name>A0A2G6K9L1_9BACT</name>
<reference evidence="2 3" key="1">
    <citation type="submission" date="2017-10" db="EMBL/GenBank/DDBJ databases">
        <title>Novel microbial diversity and functional potential in the marine mammal oral microbiome.</title>
        <authorList>
            <person name="Dudek N.K."/>
            <person name="Sun C.L."/>
            <person name="Burstein D."/>
            <person name="Kantor R.S."/>
            <person name="Aliaga Goltsman D.S."/>
            <person name="Bik E.M."/>
            <person name="Thomas B.C."/>
            <person name="Banfield J.F."/>
            <person name="Relman D.A."/>
        </authorList>
    </citation>
    <scope>NUCLEOTIDE SEQUENCE [LARGE SCALE GENOMIC DNA]</scope>
    <source>
        <strain evidence="2">DOLJORAL78_47_16</strain>
    </source>
</reference>
<evidence type="ECO:0000313" key="3">
    <source>
        <dbReference type="Proteomes" id="UP000230821"/>
    </source>
</evidence>
<sequence>MDVGMILSKMYDVLTKYEAVYLFYLVPIAYFVSIVFRLIYYKLKYHKKLYPRDIMAVATMLLIGLDYINYLYLLISGTGEVLPFPRFLIKYTFGFLLWLWMFWYSYQVYLKRNLTKEVLLKKGRVVLACLISMLVILAVIIIVVDH</sequence>
<accession>A0A2G6K9L1</accession>
<dbReference type="EMBL" id="PDSK01000115">
    <property type="protein sequence ID" value="PIE32343.1"/>
    <property type="molecule type" value="Genomic_DNA"/>
</dbReference>
<gene>
    <name evidence="2" type="ORF">CSA56_15850</name>
</gene>
<feature type="transmembrane region" description="Helical" evidence="1">
    <location>
        <begin position="20"/>
        <end position="41"/>
    </location>
</feature>
<keyword evidence="1" id="KW-0472">Membrane</keyword>
<keyword evidence="1" id="KW-1133">Transmembrane helix</keyword>
<organism evidence="2 3">
    <name type="scientific">candidate division KSB3 bacterium</name>
    <dbReference type="NCBI Taxonomy" id="2044937"/>
    <lineage>
        <taxon>Bacteria</taxon>
        <taxon>candidate division KSB3</taxon>
    </lineage>
</organism>
<dbReference type="AlphaFoldDB" id="A0A2G6K9L1"/>
<comment type="caution">
    <text evidence="2">The sequence shown here is derived from an EMBL/GenBank/DDBJ whole genome shotgun (WGS) entry which is preliminary data.</text>
</comment>
<dbReference type="Proteomes" id="UP000230821">
    <property type="component" value="Unassembled WGS sequence"/>
</dbReference>
<keyword evidence="1" id="KW-0812">Transmembrane</keyword>